<sequence length="111" mass="13136">MKYLYKFDKDPFGDIKIVLPEEISLFSDFIENITTIEQTDEYIEYIQNVLNGIHEDFEIDLNGISVLIKKDVTDVENPFLIDDPYKNSIETDQFKELLLIWRNKIPEIFKG</sequence>
<organism evidence="1 2">
    <name type="scientific">Bacillus amyloliquefaciens (strain ATCC 23350 / DSM 7 / BCRC 11601 / CCUG 28519 / NBRC 15535 / NRRL B-14393 / F)</name>
    <dbReference type="NCBI Taxonomy" id="692420"/>
    <lineage>
        <taxon>Bacteria</taxon>
        <taxon>Bacillati</taxon>
        <taxon>Bacillota</taxon>
        <taxon>Bacilli</taxon>
        <taxon>Bacillales</taxon>
        <taxon>Bacillaceae</taxon>
        <taxon>Bacillus</taxon>
        <taxon>Bacillus amyloliquefaciens group</taxon>
    </lineage>
</organism>
<dbReference type="Proteomes" id="UP000006562">
    <property type="component" value="Chromosome"/>
</dbReference>
<reference evidence="2" key="2">
    <citation type="journal article" date="2011" name="J. Biotechnol.">
        <title>Genome sequence of B. amyloliquefaciens type strain DSM7(T) reveals differences to plant-associated B. amyloliquefaciens FZB42.</title>
        <authorList>
            <person name="Ruckert C."/>
            <person name="Blom J."/>
            <person name="Chen X."/>
            <person name="Reva O."/>
            <person name="Borriss R."/>
        </authorList>
    </citation>
    <scope>NUCLEOTIDE SEQUENCE [LARGE SCALE GENOMIC DNA]</scope>
    <source>
        <strain evidence="2">DSM 7</strain>
    </source>
</reference>
<accession>A0A9P1JG86</accession>
<name>A0A9P1JG86_BACAS</name>
<evidence type="ECO:0000313" key="1">
    <source>
        <dbReference type="EMBL" id="CBI42394.1"/>
    </source>
</evidence>
<protein>
    <submittedName>
        <fullName evidence="1">tRNA-Val4</fullName>
    </submittedName>
</protein>
<evidence type="ECO:0000313" key="2">
    <source>
        <dbReference type="Proteomes" id="UP000006562"/>
    </source>
</evidence>
<dbReference type="RefSeq" id="WP_013351872.1">
    <property type="nucleotide sequence ID" value="NC_014551.1"/>
</dbReference>
<keyword evidence="2" id="KW-1185">Reference proteome</keyword>
<dbReference type="EMBL" id="FN597644">
    <property type="protein sequence ID" value="CBI42394.1"/>
    <property type="molecule type" value="Genomic_DNA"/>
</dbReference>
<dbReference type="KEGG" id="bao:BAMF_1268"/>
<proteinExistence type="predicted"/>
<reference evidence="1 2" key="1">
    <citation type="journal article" date="2011" name="Int. J. Syst. Evol. Microbiol.">
        <title>Relationship of Bacillus amyloliquefaciens clades associated with strains DSM 7T and FZB42T: a proposal for Bacillus amyloliquefaciens subsp. amyloliquefaciens subsp. nov. and Bacillus amyloliquefaciens subsp. plantarum subsp. nov. based on complete genome sequence comparisons.</title>
        <authorList>
            <person name="Borriss R."/>
            <person name="Chen X.H."/>
            <person name="Rueckert C."/>
            <person name="Blom J."/>
            <person name="Becker A."/>
            <person name="Baumgarth B."/>
            <person name="Fan B."/>
            <person name="Pukall R."/>
            <person name="Schumann P."/>
            <person name="Sproer C."/>
            <person name="Junge H."/>
            <person name="Vater J."/>
            <person name="Puhler A."/>
            <person name="Klenk H.P."/>
        </authorList>
    </citation>
    <scope>NUCLEOTIDE SEQUENCE [LARGE SCALE GENOMIC DNA]</scope>
    <source>
        <strain evidence="2">DSM 7</strain>
    </source>
</reference>
<dbReference type="AlphaFoldDB" id="A0A9P1JG86"/>
<gene>
    <name evidence="1" type="primary">tRNA-Val4</name>
    <name evidence="1" type="ordered locus">BAMF_1268</name>
</gene>